<feature type="binding site" evidence="11">
    <location>
        <position position="782"/>
    </location>
    <ligand>
        <name>ATP</name>
        <dbReference type="ChEBI" id="CHEBI:30616"/>
    </ligand>
</feature>
<evidence type="ECO:0000313" key="15">
    <source>
        <dbReference type="Proteomes" id="UP000717996"/>
    </source>
</evidence>
<dbReference type="PROSITE" id="PS00108">
    <property type="entry name" value="PROTEIN_KINASE_ST"/>
    <property type="match status" value="1"/>
</dbReference>
<dbReference type="InterPro" id="IPR000719">
    <property type="entry name" value="Prot_kinase_dom"/>
</dbReference>
<organism evidence="14 15">
    <name type="scientific">Rhizopus oryzae</name>
    <name type="common">Mucormycosis agent</name>
    <name type="synonym">Rhizopus arrhizus var. delemar</name>
    <dbReference type="NCBI Taxonomy" id="64495"/>
    <lineage>
        <taxon>Eukaryota</taxon>
        <taxon>Fungi</taxon>
        <taxon>Fungi incertae sedis</taxon>
        <taxon>Mucoromycota</taxon>
        <taxon>Mucoromycotina</taxon>
        <taxon>Mucoromycetes</taxon>
        <taxon>Mucorales</taxon>
        <taxon>Mucorineae</taxon>
        <taxon>Rhizopodaceae</taxon>
        <taxon>Rhizopus</taxon>
    </lineage>
</organism>
<dbReference type="CDD" id="cd14210">
    <property type="entry name" value="PKc_DYRK"/>
    <property type="match status" value="1"/>
</dbReference>
<dbReference type="InterPro" id="IPR011009">
    <property type="entry name" value="Kinase-like_dom_sf"/>
</dbReference>
<dbReference type="OrthoDB" id="9332038at2759"/>
<protein>
    <recommendedName>
        <fullName evidence="2">dual-specificity kinase</fullName>
        <ecNumber evidence="2">2.7.12.1</ecNumber>
    </recommendedName>
</protein>
<proteinExistence type="inferred from homology"/>
<comment type="catalytic activity">
    <reaction evidence="8">
        <text>L-seryl-[protein] + ATP = O-phospho-L-seryl-[protein] + ADP + H(+)</text>
        <dbReference type="Rhea" id="RHEA:17989"/>
        <dbReference type="Rhea" id="RHEA-COMP:9863"/>
        <dbReference type="Rhea" id="RHEA-COMP:11604"/>
        <dbReference type="ChEBI" id="CHEBI:15378"/>
        <dbReference type="ChEBI" id="CHEBI:29999"/>
        <dbReference type="ChEBI" id="CHEBI:30616"/>
        <dbReference type="ChEBI" id="CHEBI:83421"/>
        <dbReference type="ChEBI" id="CHEBI:456216"/>
        <dbReference type="EC" id="2.7.12.1"/>
    </reaction>
</comment>
<dbReference type="InterPro" id="IPR008271">
    <property type="entry name" value="Ser/Thr_kinase_AS"/>
</dbReference>
<evidence type="ECO:0000256" key="6">
    <source>
        <dbReference type="ARBA" id="ARBA00022777"/>
    </source>
</evidence>
<evidence type="ECO:0000256" key="7">
    <source>
        <dbReference type="ARBA" id="ARBA00022840"/>
    </source>
</evidence>
<feature type="region of interest" description="Disordered" evidence="12">
    <location>
        <begin position="30"/>
        <end position="60"/>
    </location>
</feature>
<dbReference type="Proteomes" id="UP000717996">
    <property type="component" value="Unassembled WGS sequence"/>
</dbReference>
<feature type="region of interest" description="Disordered" evidence="12">
    <location>
        <begin position="499"/>
        <end position="614"/>
    </location>
</feature>
<keyword evidence="4" id="KW-0808">Transferase</keyword>
<evidence type="ECO:0000256" key="1">
    <source>
        <dbReference type="ARBA" id="ARBA00008867"/>
    </source>
</evidence>
<dbReference type="Gene3D" id="1.10.510.10">
    <property type="entry name" value="Transferase(Phosphotransferase) domain 1"/>
    <property type="match status" value="1"/>
</dbReference>
<feature type="compositionally biased region" description="Polar residues" evidence="12">
    <location>
        <begin position="187"/>
        <end position="198"/>
    </location>
</feature>
<comment type="catalytic activity">
    <reaction evidence="10">
        <text>L-tyrosyl-[protein] + ATP = O-phospho-L-tyrosyl-[protein] + ADP + H(+)</text>
        <dbReference type="Rhea" id="RHEA:10596"/>
        <dbReference type="Rhea" id="RHEA-COMP:10136"/>
        <dbReference type="Rhea" id="RHEA-COMP:20101"/>
        <dbReference type="ChEBI" id="CHEBI:15378"/>
        <dbReference type="ChEBI" id="CHEBI:30616"/>
        <dbReference type="ChEBI" id="CHEBI:46858"/>
        <dbReference type="ChEBI" id="CHEBI:61978"/>
        <dbReference type="ChEBI" id="CHEBI:456216"/>
        <dbReference type="EC" id="2.7.12.1"/>
    </reaction>
</comment>
<dbReference type="EMBL" id="JAANIT010001020">
    <property type="protein sequence ID" value="KAG1542772.1"/>
    <property type="molecule type" value="Genomic_DNA"/>
</dbReference>
<feature type="compositionally biased region" description="Polar residues" evidence="12">
    <location>
        <begin position="596"/>
        <end position="613"/>
    </location>
</feature>
<keyword evidence="3" id="KW-0723">Serine/threonine-protein kinase</keyword>
<dbReference type="GO" id="GO:0004712">
    <property type="term" value="F:protein serine/threonine/tyrosine kinase activity"/>
    <property type="evidence" value="ECO:0007669"/>
    <property type="project" value="UniProtKB-EC"/>
</dbReference>
<feature type="compositionally biased region" description="Basic and acidic residues" evidence="12">
    <location>
        <begin position="349"/>
        <end position="359"/>
    </location>
</feature>
<dbReference type="Pfam" id="PF00069">
    <property type="entry name" value="Pkinase"/>
    <property type="match status" value="1"/>
</dbReference>
<feature type="region of interest" description="Disordered" evidence="12">
    <location>
        <begin position="1043"/>
        <end position="1067"/>
    </location>
</feature>
<feature type="compositionally biased region" description="Polar residues" evidence="12">
    <location>
        <begin position="499"/>
        <end position="515"/>
    </location>
</feature>
<feature type="domain" description="Protein kinase" evidence="13">
    <location>
        <begin position="753"/>
        <end position="1049"/>
    </location>
</feature>
<name>A0A9P6YA63_RHIOR</name>
<evidence type="ECO:0000256" key="9">
    <source>
        <dbReference type="ARBA" id="ARBA00049308"/>
    </source>
</evidence>
<evidence type="ECO:0000256" key="11">
    <source>
        <dbReference type="PROSITE-ProRule" id="PRU10141"/>
    </source>
</evidence>
<dbReference type="PANTHER" id="PTHR24058">
    <property type="entry name" value="DUAL SPECIFICITY PROTEIN KINASE"/>
    <property type="match status" value="1"/>
</dbReference>
<dbReference type="GO" id="GO:0005524">
    <property type="term" value="F:ATP binding"/>
    <property type="evidence" value="ECO:0007669"/>
    <property type="project" value="UniProtKB-UniRule"/>
</dbReference>
<dbReference type="GO" id="GO:0005856">
    <property type="term" value="C:cytoskeleton"/>
    <property type="evidence" value="ECO:0007669"/>
    <property type="project" value="TreeGrafter"/>
</dbReference>
<dbReference type="PANTHER" id="PTHR24058:SF22">
    <property type="entry name" value="DUAL SPECIFICITY TYROSINE-PHOSPHORYLATION-REGULATED KINASE 4"/>
    <property type="match status" value="1"/>
</dbReference>
<dbReference type="AlphaFoldDB" id="A0A9P6YA63"/>
<feature type="compositionally biased region" description="Basic and acidic residues" evidence="12">
    <location>
        <begin position="567"/>
        <end position="580"/>
    </location>
</feature>
<feature type="region of interest" description="Disordered" evidence="12">
    <location>
        <begin position="432"/>
        <end position="475"/>
    </location>
</feature>
<dbReference type="GO" id="GO:0004674">
    <property type="term" value="F:protein serine/threonine kinase activity"/>
    <property type="evidence" value="ECO:0007669"/>
    <property type="project" value="UniProtKB-KW"/>
</dbReference>
<sequence length="1067" mass="119961">MSSPTITKPYITENWLPMKKNHEYIKVVEAKKPNGQQQGRRKSSVIQPNKKNEQRRQSTTTEYVKLADSFRDTLAVGRKQELAKLGLLSPKNKSPLASKKRLSVSSPKNNNNNVPGEVIPKRRSIVTSVSSHALKNNNSPVDHTKRRSIVAATKSNSSAELLPKRRSVVPSTIKNSISPTDTKRRSIVSTPKNTNSPIDMNHTKRRSIVTTSVPSKNNHLPADTIHNTKRRSIITSNTKNNLQVDTINNTKRRSIVTTSVLSKSPLPKNISPTNGIHHTKRKSIVAKEKPLQQARRRTLSSGTLAQEERAKLVPTYMKSTLAADGQRRHSVAAASNRTSPKGGGGGKKSRNEDNDDVMRRKSILAAASLKARQLNTDSRSTSSTSNGSIGEKKKTPMEVLSTRRMSRTENLKDGLPTSPSMAAKLTTRRKSLLKQQEEAKKSSANPTPTTVPMTRKRGKTLPGSLAKPPPVQSIQLPPMKVEPIQLELPKPAKRNSFIANKSCSNKTTPIPNHSTSPDEPKKSLSARKFKGQSHPISSKPTVTPPLKTSPLSAPSPRVRPRSARRKSMGETKTALDDARKQTTSADPNHRRKNSLVDENTVMNSVPSNQQGKASNARMVSLFEKLEAMVAEHAIDEPKNARLFKKSQSHANDLDLLVERPEKIKDVLMMWDKEMEEAFSPFPKSPQMAIKFYGHQLSPFEQSEIHQYPEVYFLGQQNIKKRQAMPDNPALNYGYDDERGDYKSVVGDHLAYRYEILEELGQGSFGQVVKCLDHKLNVIVAVKLIRNKKRVHAQAKTEIKILSDLVKWDPEDRHHNVKMTDHFYFRNHLCIACECLSMNLYEFIKINNFQGFHIPLIKRFTVQLLRSLSLLAKNGVIHCDLKPENILLKHPNKSTIKVIDFGSSCSENQRVYTYIQSRFYRSPEIILGLDYTKAIDMWSLGCIIAELYTGIPLFPGENEQDQLSCIMEVMGAPDVELIQLSERRHLFFDRRGEPKVVGNSRGKRRKPASKSLGQVLRCSDTLFLDFIKQCLEWNPEKRLTPEKAFQHDWITQASPKTPVKDSSNGEEQ</sequence>
<evidence type="ECO:0000256" key="3">
    <source>
        <dbReference type="ARBA" id="ARBA00022527"/>
    </source>
</evidence>
<evidence type="ECO:0000256" key="12">
    <source>
        <dbReference type="SAM" id="MobiDB-lite"/>
    </source>
</evidence>
<keyword evidence="6" id="KW-0418">Kinase</keyword>
<dbReference type="Gene3D" id="3.30.200.20">
    <property type="entry name" value="Phosphorylase Kinase, domain 1"/>
    <property type="match status" value="1"/>
</dbReference>
<evidence type="ECO:0000256" key="10">
    <source>
        <dbReference type="ARBA" id="ARBA00051680"/>
    </source>
</evidence>
<dbReference type="SMART" id="SM00220">
    <property type="entry name" value="S_TKc"/>
    <property type="match status" value="1"/>
</dbReference>
<comment type="catalytic activity">
    <reaction evidence="9">
        <text>L-threonyl-[protein] + ATP = O-phospho-L-threonyl-[protein] + ADP + H(+)</text>
        <dbReference type="Rhea" id="RHEA:46608"/>
        <dbReference type="Rhea" id="RHEA-COMP:11060"/>
        <dbReference type="Rhea" id="RHEA-COMP:11605"/>
        <dbReference type="ChEBI" id="CHEBI:15378"/>
        <dbReference type="ChEBI" id="CHEBI:30013"/>
        <dbReference type="ChEBI" id="CHEBI:30616"/>
        <dbReference type="ChEBI" id="CHEBI:61977"/>
        <dbReference type="ChEBI" id="CHEBI:456216"/>
        <dbReference type="EC" id="2.7.12.1"/>
    </reaction>
</comment>
<reference evidence="14" key="1">
    <citation type="journal article" date="2020" name="Microb. Genom.">
        <title>Genetic diversity of clinical and environmental Mucorales isolates obtained from an investigation of mucormycosis cases among solid organ transplant recipients.</title>
        <authorList>
            <person name="Nguyen M.H."/>
            <person name="Kaul D."/>
            <person name="Muto C."/>
            <person name="Cheng S.J."/>
            <person name="Richter R.A."/>
            <person name="Bruno V.M."/>
            <person name="Liu G."/>
            <person name="Beyhan S."/>
            <person name="Sundermann A.J."/>
            <person name="Mounaud S."/>
            <person name="Pasculle A.W."/>
            <person name="Nierman W.C."/>
            <person name="Driscoll E."/>
            <person name="Cumbie R."/>
            <person name="Clancy C.J."/>
            <person name="Dupont C.L."/>
        </authorList>
    </citation>
    <scope>NUCLEOTIDE SEQUENCE</scope>
    <source>
        <strain evidence="14">GL16</strain>
    </source>
</reference>
<dbReference type="InterPro" id="IPR042521">
    <property type="entry name" value="DYRK"/>
</dbReference>
<feature type="region of interest" description="Disordered" evidence="12">
    <location>
        <begin position="90"/>
        <end position="117"/>
    </location>
</feature>
<dbReference type="PROSITE" id="PS00107">
    <property type="entry name" value="PROTEIN_KINASE_ATP"/>
    <property type="match status" value="1"/>
</dbReference>
<evidence type="ECO:0000256" key="4">
    <source>
        <dbReference type="ARBA" id="ARBA00022679"/>
    </source>
</evidence>
<comment type="caution">
    <text evidence="14">The sequence shown here is derived from an EMBL/GenBank/DDBJ whole genome shotgun (WGS) entry which is preliminary data.</text>
</comment>
<feature type="compositionally biased region" description="Polar residues" evidence="12">
    <location>
        <begin position="34"/>
        <end position="49"/>
    </location>
</feature>
<dbReference type="Gene3D" id="3.30.10.30">
    <property type="entry name" value="DYRK"/>
    <property type="match status" value="1"/>
</dbReference>
<evidence type="ECO:0000313" key="14">
    <source>
        <dbReference type="EMBL" id="KAG1542772.1"/>
    </source>
</evidence>
<feature type="compositionally biased region" description="Polar residues" evidence="12">
    <location>
        <begin position="442"/>
        <end position="452"/>
    </location>
</feature>
<evidence type="ECO:0000256" key="2">
    <source>
        <dbReference type="ARBA" id="ARBA00013203"/>
    </source>
</evidence>
<dbReference type="InterPro" id="IPR017441">
    <property type="entry name" value="Protein_kinase_ATP_BS"/>
</dbReference>
<dbReference type="InterPro" id="IPR050494">
    <property type="entry name" value="Ser_Thr_dual-spec_kinase"/>
</dbReference>
<dbReference type="PROSITE" id="PS50011">
    <property type="entry name" value="PROTEIN_KINASE_DOM"/>
    <property type="match status" value="1"/>
</dbReference>
<feature type="region of interest" description="Disordered" evidence="12">
    <location>
        <begin position="321"/>
        <end position="399"/>
    </location>
</feature>
<feature type="compositionally biased region" description="Low complexity" evidence="12">
    <location>
        <begin position="376"/>
        <end position="388"/>
    </location>
</feature>
<accession>A0A9P6YA63</accession>
<dbReference type="GO" id="GO:0005737">
    <property type="term" value="C:cytoplasm"/>
    <property type="evidence" value="ECO:0007669"/>
    <property type="project" value="TreeGrafter"/>
</dbReference>
<feature type="region of interest" description="Disordered" evidence="12">
    <location>
        <begin position="173"/>
        <end position="200"/>
    </location>
</feature>
<dbReference type="EC" id="2.7.12.1" evidence="2"/>
<evidence type="ECO:0000256" key="8">
    <source>
        <dbReference type="ARBA" id="ARBA00049003"/>
    </source>
</evidence>
<keyword evidence="7 11" id="KW-0067">ATP-binding</keyword>
<gene>
    <name evidence="14" type="ORF">G6F51_007080</name>
</gene>
<keyword evidence="5 11" id="KW-0547">Nucleotide-binding</keyword>
<dbReference type="SUPFAM" id="SSF56112">
    <property type="entry name" value="Protein kinase-like (PK-like)"/>
    <property type="match status" value="1"/>
</dbReference>
<evidence type="ECO:0000259" key="13">
    <source>
        <dbReference type="PROSITE" id="PS50011"/>
    </source>
</evidence>
<dbReference type="FunFam" id="1.10.510.10:FF:000112">
    <property type="entry name" value="Putative dual specificity tyrosine-phosphorylation-regulated kinase 2"/>
    <property type="match status" value="1"/>
</dbReference>
<evidence type="ECO:0000256" key="5">
    <source>
        <dbReference type="ARBA" id="ARBA00022741"/>
    </source>
</evidence>
<comment type="similarity">
    <text evidence="1">Belongs to the protein kinase superfamily. CMGC Ser/Thr protein kinase family. MNB/DYRK subfamily.</text>
</comment>